<dbReference type="WBParaSite" id="sdigi.contig79.g3807.t1">
    <property type="protein sequence ID" value="sdigi.contig79.g3807.t1"/>
    <property type="gene ID" value="sdigi.contig79.g3807"/>
</dbReference>
<evidence type="ECO:0000313" key="1">
    <source>
        <dbReference type="Proteomes" id="UP000887581"/>
    </source>
</evidence>
<proteinExistence type="predicted"/>
<reference evidence="2" key="1">
    <citation type="submission" date="2022-11" db="UniProtKB">
        <authorList>
            <consortium name="WormBaseParasite"/>
        </authorList>
    </citation>
    <scope>IDENTIFICATION</scope>
</reference>
<name>A0A915Q775_9BILA</name>
<evidence type="ECO:0000313" key="2">
    <source>
        <dbReference type="WBParaSite" id="sdigi.contig79.g3807.t1"/>
    </source>
</evidence>
<accession>A0A915Q775</accession>
<keyword evidence="1" id="KW-1185">Reference proteome</keyword>
<dbReference type="Proteomes" id="UP000887581">
    <property type="component" value="Unplaced"/>
</dbReference>
<organism evidence="1 2">
    <name type="scientific">Setaria digitata</name>
    <dbReference type="NCBI Taxonomy" id="48799"/>
    <lineage>
        <taxon>Eukaryota</taxon>
        <taxon>Metazoa</taxon>
        <taxon>Ecdysozoa</taxon>
        <taxon>Nematoda</taxon>
        <taxon>Chromadorea</taxon>
        <taxon>Rhabditida</taxon>
        <taxon>Spirurina</taxon>
        <taxon>Spiruromorpha</taxon>
        <taxon>Filarioidea</taxon>
        <taxon>Setariidae</taxon>
        <taxon>Setaria</taxon>
    </lineage>
</organism>
<protein>
    <submittedName>
        <fullName evidence="2">Uncharacterized protein</fullName>
    </submittedName>
</protein>
<sequence length="216" mass="23181">MEIHHRLYEKSINYGTTTTTTTTATTANDLVPVLSDNNETSGMSENSNFGASTSSLVKNTGTFASVGRGTIINEFPGYSSTSPGLLNYRVESDLSLGLTVAVTSAIVAEGSDMTTENDLNANHHQCQQQQSRRTLAQNPDNNICGIVGTAESERLNKTMVITTNRNGSNRNGGTNANTNSNCNCAITTTNEPNFSHRISKVPHFSLFLPHLSGHEP</sequence>
<dbReference type="AlphaFoldDB" id="A0A915Q775"/>